<dbReference type="EMBL" id="JBJUIK010000003">
    <property type="protein sequence ID" value="KAL3533278.1"/>
    <property type="molecule type" value="Genomic_DNA"/>
</dbReference>
<evidence type="ECO:0000313" key="2">
    <source>
        <dbReference type="EMBL" id="KAL3533278.1"/>
    </source>
</evidence>
<sequence>MQGSHGLKPKSRYPGNHKSKLDFKIPFRLPLKTKDGRKKRNCDLNQTNNRSLRGKIGYSSIRSTRIRLNRLSCGIHPKNSRQLGSTSGVKGESGGGSFSEPGRQAVVDMCASLPFSKAVIVDARGFKGGLWMMWNQGEVQLDLVCKTDQAILAKIKVTPESPLWFFSAIYASPDFEVRKGLWDELKLISTSLAIPWLGQGLIIVPILLNLDSAFTPKFDKPFRMERFWMESPSFVEVVNSSWSCNNDPLNIIIPQFTKESSFLPNRRVSCNVVIVQEAVFKLRRKKGKKTFCAIKIDLEKAFDKLERDFIKVALIFFNFPDHIIKLIMSCISSSKLAVLFNAVKDVLEEFSLILGLNVNCSKSHIFLSSNIEEHEKNLIANHLGMQATQDLGKYLGFPIGVKRISKSAYRFILDKIRCIPLPKGFCREIDRQQRNFLWGDLENRNKIHLVYVGSSILMRTIVGRKFLDTCFKESREETVTFSKLKDHSQSINWKCLNKGSKLFHSGIRWLVRNGQHINFWWDDWLGIGPLRCYISGPFLHLEEKFKIKDVFNSNGDWDFSKVSIYFVILSLVF</sequence>
<reference evidence="2 3" key="1">
    <citation type="submission" date="2024-11" db="EMBL/GenBank/DDBJ databases">
        <title>A near-complete genome assembly of Cinchona calisaya.</title>
        <authorList>
            <person name="Lian D.C."/>
            <person name="Zhao X.W."/>
            <person name="Wei L."/>
        </authorList>
    </citation>
    <scope>NUCLEOTIDE SEQUENCE [LARGE SCALE GENOMIC DNA]</scope>
    <source>
        <tissue evidence="2">Nenye</tissue>
    </source>
</reference>
<evidence type="ECO:0000256" key="1">
    <source>
        <dbReference type="SAM" id="MobiDB-lite"/>
    </source>
</evidence>
<organism evidence="2 3">
    <name type="scientific">Cinchona calisaya</name>
    <dbReference type="NCBI Taxonomy" id="153742"/>
    <lineage>
        <taxon>Eukaryota</taxon>
        <taxon>Viridiplantae</taxon>
        <taxon>Streptophyta</taxon>
        <taxon>Embryophyta</taxon>
        <taxon>Tracheophyta</taxon>
        <taxon>Spermatophyta</taxon>
        <taxon>Magnoliopsida</taxon>
        <taxon>eudicotyledons</taxon>
        <taxon>Gunneridae</taxon>
        <taxon>Pentapetalae</taxon>
        <taxon>asterids</taxon>
        <taxon>lamiids</taxon>
        <taxon>Gentianales</taxon>
        <taxon>Rubiaceae</taxon>
        <taxon>Cinchonoideae</taxon>
        <taxon>Cinchoneae</taxon>
        <taxon>Cinchona</taxon>
    </lineage>
</organism>
<feature type="compositionally biased region" description="Basic residues" evidence="1">
    <location>
        <begin position="7"/>
        <end position="18"/>
    </location>
</feature>
<gene>
    <name evidence="2" type="ORF">ACH5RR_006799</name>
</gene>
<protein>
    <recommendedName>
        <fullName evidence="4">Reverse transcriptase domain-containing protein</fullName>
    </recommendedName>
</protein>
<evidence type="ECO:0008006" key="4">
    <source>
        <dbReference type="Google" id="ProtNLM"/>
    </source>
</evidence>
<comment type="caution">
    <text evidence="2">The sequence shown here is derived from an EMBL/GenBank/DDBJ whole genome shotgun (WGS) entry which is preliminary data.</text>
</comment>
<accession>A0ABD3AQ23</accession>
<dbReference type="PANTHER" id="PTHR33116:SF70">
    <property type="entry name" value="NON-LTR RETROELEMENT REVERSE TRANSCRIPTASE-LIKE PROTEIN"/>
    <property type="match status" value="1"/>
</dbReference>
<dbReference type="AlphaFoldDB" id="A0ABD3AQ23"/>
<feature type="region of interest" description="Disordered" evidence="1">
    <location>
        <begin position="77"/>
        <end position="98"/>
    </location>
</feature>
<dbReference type="Proteomes" id="UP001630127">
    <property type="component" value="Unassembled WGS sequence"/>
</dbReference>
<name>A0ABD3AQ23_9GENT</name>
<dbReference type="PANTHER" id="PTHR33116">
    <property type="entry name" value="REVERSE TRANSCRIPTASE ZINC-BINDING DOMAIN-CONTAINING PROTEIN-RELATED-RELATED"/>
    <property type="match status" value="1"/>
</dbReference>
<evidence type="ECO:0000313" key="3">
    <source>
        <dbReference type="Proteomes" id="UP001630127"/>
    </source>
</evidence>
<keyword evidence="3" id="KW-1185">Reference proteome</keyword>
<proteinExistence type="predicted"/>
<feature type="region of interest" description="Disordered" evidence="1">
    <location>
        <begin position="1"/>
        <end position="20"/>
    </location>
</feature>